<evidence type="ECO:0000256" key="4">
    <source>
        <dbReference type="ARBA" id="ARBA00023136"/>
    </source>
</evidence>
<feature type="transmembrane region" description="Helical" evidence="5">
    <location>
        <begin position="334"/>
        <end position="367"/>
    </location>
</feature>
<evidence type="ECO:0000256" key="5">
    <source>
        <dbReference type="SAM" id="Phobius"/>
    </source>
</evidence>
<feature type="transmembrane region" description="Helical" evidence="5">
    <location>
        <begin position="229"/>
        <end position="251"/>
    </location>
</feature>
<feature type="transmembrane region" description="Helical" evidence="5">
    <location>
        <begin position="59"/>
        <end position="78"/>
    </location>
</feature>
<dbReference type="EMBL" id="PVNL01000043">
    <property type="protein sequence ID" value="PRQ08242.1"/>
    <property type="molecule type" value="Genomic_DNA"/>
</dbReference>
<accession>A0A2S9YT85</accession>
<evidence type="ECO:0000313" key="8">
    <source>
        <dbReference type="Proteomes" id="UP000238823"/>
    </source>
</evidence>
<name>A0A2S9YT85_9BACT</name>
<dbReference type="AlphaFoldDB" id="A0A2S9YT85"/>
<gene>
    <name evidence="7" type="ORF">ENSA7_20660</name>
</gene>
<feature type="transmembrane region" description="Helical" evidence="5">
    <location>
        <begin position="434"/>
        <end position="452"/>
    </location>
</feature>
<sequence>MLIPLLLAKQPEVDVSAHIEAATQYMWIAFALLIAFFVLRPELWRRLWFRRLDPRGPALARIGLGITLVWTFLDLLVLQGEWLFTDQGLLLTDMARKNYGGKMRTLWDPEHGFEHWWDVFTVLTDRWSVLFIRSDPPFVYALFGLLFVFGTMMTIGLYTRVSTILSWLLMLQLYNYNPIYYTGGDTVMRVMMFLAMFIDWGQAYSVDAWRARRRAILAGAEQIPAPKRIAVWPIRLMMIQLACIYSATGLLKSGKTWANGTALYYALNLDHFYRVPAFTLYAWADKLYITRVMTVTVHWWESLFPLVFLGELLRGVDKDQAAGTWVGPVPRWTFYALGLAGSVLVVWTAPTWARTAPLFLLAAMIYADRRWMKEPDKSGTDVVAWTIRGLSWLCLIGFVAIGAVFADLGVLYYFNPPKDAPAWLQNKALLRNAASIATISVPLFLAAVILILRTWMPRAYRFTRDWLFGKRLWLTMGLFMHIGIDLTMNVGTFVQVMIAVYPIWLAGDDVDAMWRYLLWRAAKPGEAGRPPVPKGSLRRFGRLLIAPFERAKYRVRRPAWVCIHGPSEAAIRRVALLRCWDLGERINFELDPDRTSEVLLLHSPDRKHSFEGGRAARELISLFPGLWWLWPLSMFPGIGRGVAMILRQRV</sequence>
<feature type="transmembrane region" description="Helical" evidence="5">
    <location>
        <begin position="22"/>
        <end position="39"/>
    </location>
</feature>
<proteinExistence type="predicted"/>
<dbReference type="InterPro" id="IPR011020">
    <property type="entry name" value="HTTM-like"/>
</dbReference>
<evidence type="ECO:0000256" key="1">
    <source>
        <dbReference type="ARBA" id="ARBA00004127"/>
    </source>
</evidence>
<dbReference type="Proteomes" id="UP000238823">
    <property type="component" value="Unassembled WGS sequence"/>
</dbReference>
<comment type="caution">
    <text evidence="7">The sequence shown here is derived from an EMBL/GenBank/DDBJ whole genome shotgun (WGS) entry which is preliminary data.</text>
</comment>
<feature type="transmembrane region" description="Helical" evidence="5">
    <location>
        <begin position="392"/>
        <end position="414"/>
    </location>
</feature>
<comment type="subcellular location">
    <subcellularLocation>
        <location evidence="1">Endomembrane system</location>
        <topology evidence="1">Multi-pass membrane protein</topology>
    </subcellularLocation>
</comment>
<feature type="transmembrane region" description="Helical" evidence="5">
    <location>
        <begin position="472"/>
        <end position="504"/>
    </location>
</feature>
<dbReference type="SMART" id="SM00752">
    <property type="entry name" value="HTTM"/>
    <property type="match status" value="1"/>
</dbReference>
<dbReference type="RefSeq" id="WP_106089081.1">
    <property type="nucleotide sequence ID" value="NZ_PVNL01000043.1"/>
</dbReference>
<evidence type="ECO:0000259" key="6">
    <source>
        <dbReference type="SMART" id="SM00752"/>
    </source>
</evidence>
<reference evidence="7 8" key="1">
    <citation type="submission" date="2018-03" db="EMBL/GenBank/DDBJ databases">
        <title>Draft Genome Sequences of the Obligatory Marine Myxobacteria Enhygromyxa salina SWB007.</title>
        <authorList>
            <person name="Poehlein A."/>
            <person name="Moghaddam J.A."/>
            <person name="Harms H."/>
            <person name="Alanjari M."/>
            <person name="Koenig G.M."/>
            <person name="Daniel R."/>
            <person name="Schaeberle T.F."/>
        </authorList>
    </citation>
    <scope>NUCLEOTIDE SEQUENCE [LARGE SCALE GENOMIC DNA]</scope>
    <source>
        <strain evidence="7 8">SWB007</strain>
    </source>
</reference>
<evidence type="ECO:0000256" key="2">
    <source>
        <dbReference type="ARBA" id="ARBA00022692"/>
    </source>
</evidence>
<feature type="domain" description="HTTM-like" evidence="6">
    <location>
        <begin position="49"/>
        <end position="352"/>
    </location>
</feature>
<dbReference type="PANTHER" id="PTHR39535:SF2">
    <property type="entry name" value="HTTM DOMAIN-CONTAINING PROTEIN"/>
    <property type="match status" value="1"/>
</dbReference>
<evidence type="ECO:0000313" key="7">
    <source>
        <dbReference type="EMBL" id="PRQ08242.1"/>
    </source>
</evidence>
<feature type="transmembrane region" description="Helical" evidence="5">
    <location>
        <begin position="138"/>
        <end position="158"/>
    </location>
</feature>
<feature type="transmembrane region" description="Helical" evidence="5">
    <location>
        <begin position="179"/>
        <end position="198"/>
    </location>
</feature>
<keyword evidence="4 5" id="KW-0472">Membrane</keyword>
<dbReference type="OrthoDB" id="5479945at2"/>
<protein>
    <recommendedName>
        <fullName evidence="6">HTTM-like domain-containing protein</fullName>
    </recommendedName>
</protein>
<keyword evidence="3 5" id="KW-1133">Transmembrane helix</keyword>
<dbReference type="GO" id="GO:0012505">
    <property type="term" value="C:endomembrane system"/>
    <property type="evidence" value="ECO:0007669"/>
    <property type="project" value="UniProtKB-SubCell"/>
</dbReference>
<dbReference type="InterPro" id="IPR052964">
    <property type="entry name" value="Sporulation_signal_mat"/>
</dbReference>
<evidence type="ECO:0000256" key="3">
    <source>
        <dbReference type="ARBA" id="ARBA00022989"/>
    </source>
</evidence>
<dbReference type="PANTHER" id="PTHR39535">
    <property type="entry name" value="SPORULATION-DELAYING PROTEIN SDPB"/>
    <property type="match status" value="1"/>
</dbReference>
<organism evidence="7 8">
    <name type="scientific">Enhygromyxa salina</name>
    <dbReference type="NCBI Taxonomy" id="215803"/>
    <lineage>
        <taxon>Bacteria</taxon>
        <taxon>Pseudomonadati</taxon>
        <taxon>Myxococcota</taxon>
        <taxon>Polyangia</taxon>
        <taxon>Nannocystales</taxon>
        <taxon>Nannocystaceae</taxon>
        <taxon>Enhygromyxa</taxon>
    </lineage>
</organism>
<keyword evidence="2 5" id="KW-0812">Transmembrane</keyword>